<accession>A0AA40KCB5</accession>
<evidence type="ECO:0000313" key="3">
    <source>
        <dbReference type="Proteomes" id="UP001172155"/>
    </source>
</evidence>
<feature type="signal peptide" evidence="1">
    <location>
        <begin position="1"/>
        <end position="19"/>
    </location>
</feature>
<evidence type="ECO:0000256" key="1">
    <source>
        <dbReference type="SAM" id="SignalP"/>
    </source>
</evidence>
<comment type="caution">
    <text evidence="2">The sequence shown here is derived from an EMBL/GenBank/DDBJ whole genome shotgun (WGS) entry which is preliminary data.</text>
</comment>
<name>A0AA40KCB5_9PEZI</name>
<dbReference type="Proteomes" id="UP001172155">
    <property type="component" value="Unassembled WGS sequence"/>
</dbReference>
<keyword evidence="3" id="KW-1185">Reference proteome</keyword>
<proteinExistence type="predicted"/>
<gene>
    <name evidence="2" type="ORF">B0T18DRAFT_397269</name>
</gene>
<protein>
    <submittedName>
        <fullName evidence="2">Uncharacterized protein</fullName>
    </submittedName>
</protein>
<evidence type="ECO:0000313" key="2">
    <source>
        <dbReference type="EMBL" id="KAK0753586.1"/>
    </source>
</evidence>
<reference evidence="2" key="1">
    <citation type="submission" date="2023-06" db="EMBL/GenBank/DDBJ databases">
        <title>Genome-scale phylogeny and comparative genomics of the fungal order Sordariales.</title>
        <authorList>
            <consortium name="Lawrence Berkeley National Laboratory"/>
            <person name="Hensen N."/>
            <person name="Bonometti L."/>
            <person name="Westerberg I."/>
            <person name="Brannstrom I.O."/>
            <person name="Guillou S."/>
            <person name="Cros-Aarteil S."/>
            <person name="Calhoun S."/>
            <person name="Haridas S."/>
            <person name="Kuo A."/>
            <person name="Mondo S."/>
            <person name="Pangilinan J."/>
            <person name="Riley R."/>
            <person name="LaButti K."/>
            <person name="Andreopoulos B."/>
            <person name="Lipzen A."/>
            <person name="Chen C."/>
            <person name="Yanf M."/>
            <person name="Daum C."/>
            <person name="Ng V."/>
            <person name="Clum A."/>
            <person name="Steindorff A."/>
            <person name="Ohm R."/>
            <person name="Martin F."/>
            <person name="Silar P."/>
            <person name="Natvig D."/>
            <person name="Lalanne C."/>
            <person name="Gautier V."/>
            <person name="Ament-velasquez S.L."/>
            <person name="Kruys A."/>
            <person name="Hutchinson M.I."/>
            <person name="Powell A.J."/>
            <person name="Barry K."/>
            <person name="Miller A.N."/>
            <person name="Grigoriev I.V."/>
            <person name="Debuchy R."/>
            <person name="Gladieux P."/>
            <person name="Thoren M.H."/>
            <person name="Johannesson H."/>
        </authorList>
    </citation>
    <scope>NUCLEOTIDE SEQUENCE</scope>
    <source>
        <strain evidence="2">SMH3187-1</strain>
    </source>
</reference>
<dbReference type="AlphaFoldDB" id="A0AA40KCB5"/>
<organism evidence="2 3">
    <name type="scientific">Schizothecium vesticola</name>
    <dbReference type="NCBI Taxonomy" id="314040"/>
    <lineage>
        <taxon>Eukaryota</taxon>
        <taxon>Fungi</taxon>
        <taxon>Dikarya</taxon>
        <taxon>Ascomycota</taxon>
        <taxon>Pezizomycotina</taxon>
        <taxon>Sordariomycetes</taxon>
        <taxon>Sordariomycetidae</taxon>
        <taxon>Sordariales</taxon>
        <taxon>Schizotheciaceae</taxon>
        <taxon>Schizothecium</taxon>
    </lineage>
</organism>
<dbReference type="EMBL" id="JAUKUD010000001">
    <property type="protein sequence ID" value="KAK0753586.1"/>
    <property type="molecule type" value="Genomic_DNA"/>
</dbReference>
<feature type="chain" id="PRO_5041407113" evidence="1">
    <location>
        <begin position="20"/>
        <end position="199"/>
    </location>
</feature>
<keyword evidence="1" id="KW-0732">Signal</keyword>
<sequence length="199" mass="20663">MKLLAAGTLLAGLVGVCVAQAQSCPTATRTVQNRACGVQCPFTDCNFTTTLRNSCGCPASIPTATLAVPCEAACPYQGCGIEFRTTSLTCARTTSSTRRQIPPTTTTTVRPTTSTQQTRVITSVVVLPPATTPCPTITRTTSPADCAALRCPVPTCQVRTTMAVPCGCNPKTLLFVQGCATECASGCLTRTETVSATRC</sequence>